<dbReference type="EMBL" id="NIRI02000010">
    <property type="protein sequence ID" value="KAG5454147.1"/>
    <property type="molecule type" value="Genomic_DNA"/>
</dbReference>
<evidence type="ECO:0000313" key="2">
    <source>
        <dbReference type="Proteomes" id="UP000286415"/>
    </source>
</evidence>
<organism evidence="1 2">
    <name type="scientific">Clonorchis sinensis</name>
    <name type="common">Chinese liver fluke</name>
    <dbReference type="NCBI Taxonomy" id="79923"/>
    <lineage>
        <taxon>Eukaryota</taxon>
        <taxon>Metazoa</taxon>
        <taxon>Spiralia</taxon>
        <taxon>Lophotrochozoa</taxon>
        <taxon>Platyhelminthes</taxon>
        <taxon>Trematoda</taxon>
        <taxon>Digenea</taxon>
        <taxon>Opisthorchiida</taxon>
        <taxon>Opisthorchiata</taxon>
        <taxon>Opisthorchiidae</taxon>
        <taxon>Clonorchis</taxon>
    </lineage>
</organism>
<sequence length="172" mass="19085">MELLKPASVTGQITVTICEMTDRRATVRLDKFAIPGRRKVSLVICSPSLAIGLQTFRHHTRRHHHHQLRTDGVSSYGDETFASQLPSSANRSPATRSTTNKLTQQPPDQQPIVSLNTGLKFKTLQRTIPFLASYFLILFLVVDQMAVCLFVELGNWLAGVSSPVEETSSVHS</sequence>
<reference evidence="1 2" key="2">
    <citation type="journal article" date="2021" name="Genomics">
        <title>High-quality reference genome for Clonorchis sinensis.</title>
        <authorList>
            <person name="Young N.D."/>
            <person name="Stroehlein A.J."/>
            <person name="Kinkar L."/>
            <person name="Wang T."/>
            <person name="Sohn W.M."/>
            <person name="Chang B.C.H."/>
            <person name="Kaur P."/>
            <person name="Weisz D."/>
            <person name="Dudchenko O."/>
            <person name="Aiden E.L."/>
            <person name="Korhonen P.K."/>
            <person name="Gasser R.B."/>
        </authorList>
    </citation>
    <scope>NUCLEOTIDE SEQUENCE [LARGE SCALE GENOMIC DNA]</scope>
    <source>
        <strain evidence="1">Cs-k2</strain>
    </source>
</reference>
<comment type="caution">
    <text evidence="1">The sequence shown here is derived from an EMBL/GenBank/DDBJ whole genome shotgun (WGS) entry which is preliminary data.</text>
</comment>
<accession>A0A3R7D6S8</accession>
<keyword evidence="2" id="KW-1185">Reference proteome</keyword>
<evidence type="ECO:0000313" key="1">
    <source>
        <dbReference type="EMBL" id="KAG5454147.1"/>
    </source>
</evidence>
<dbReference type="AlphaFoldDB" id="A0A3R7D6S8"/>
<gene>
    <name evidence="1" type="ORF">CSKR_105375</name>
</gene>
<dbReference type="InParanoid" id="A0A3R7D6S8"/>
<dbReference type="Proteomes" id="UP000286415">
    <property type="component" value="Unassembled WGS sequence"/>
</dbReference>
<name>A0A3R7D6S8_CLOSI</name>
<proteinExistence type="predicted"/>
<reference evidence="1 2" key="1">
    <citation type="journal article" date="2018" name="Biotechnol. Adv.">
        <title>Improved genomic resources and new bioinformatic workflow for the carcinogenic parasite Clonorchis sinensis: Biotechnological implications.</title>
        <authorList>
            <person name="Wang D."/>
            <person name="Korhonen P.K."/>
            <person name="Gasser R.B."/>
            <person name="Young N.D."/>
        </authorList>
    </citation>
    <scope>NUCLEOTIDE SEQUENCE [LARGE SCALE GENOMIC DNA]</scope>
    <source>
        <strain evidence="1">Cs-k2</strain>
    </source>
</reference>
<protein>
    <submittedName>
        <fullName evidence="1">Uncharacterized protein</fullName>
    </submittedName>
</protein>